<feature type="compositionally biased region" description="Polar residues" evidence="7">
    <location>
        <begin position="195"/>
        <end position="207"/>
    </location>
</feature>
<feature type="compositionally biased region" description="Polar residues" evidence="7">
    <location>
        <begin position="54"/>
        <end position="74"/>
    </location>
</feature>
<evidence type="ECO:0000256" key="3">
    <source>
        <dbReference type="ARBA" id="ARBA00022833"/>
    </source>
</evidence>
<keyword evidence="4" id="KW-0805">Transcription regulation</keyword>
<dbReference type="STRING" id="50990.A0A4Y7Q0A0"/>
<feature type="compositionally biased region" description="Polar residues" evidence="7">
    <location>
        <begin position="102"/>
        <end position="111"/>
    </location>
</feature>
<feature type="region of interest" description="Disordered" evidence="7">
    <location>
        <begin position="458"/>
        <end position="558"/>
    </location>
</feature>
<evidence type="ECO:0000259" key="8">
    <source>
        <dbReference type="PROSITE" id="PS50114"/>
    </source>
</evidence>
<feature type="compositionally biased region" description="Pro residues" evidence="7">
    <location>
        <begin position="183"/>
        <end position="194"/>
    </location>
</feature>
<evidence type="ECO:0000313" key="10">
    <source>
        <dbReference type="Proteomes" id="UP000294933"/>
    </source>
</evidence>
<dbReference type="Proteomes" id="UP000294933">
    <property type="component" value="Unassembled WGS sequence"/>
</dbReference>
<dbReference type="CDD" id="cd00202">
    <property type="entry name" value="ZnF_GATA"/>
    <property type="match status" value="1"/>
</dbReference>
<keyword evidence="3" id="KW-0862">Zinc</keyword>
<accession>A0A4Y7Q0A0</accession>
<feature type="compositionally biased region" description="Low complexity" evidence="7">
    <location>
        <begin position="694"/>
        <end position="706"/>
    </location>
</feature>
<feature type="compositionally biased region" description="Polar residues" evidence="7">
    <location>
        <begin position="354"/>
        <end position="367"/>
    </location>
</feature>
<feature type="compositionally biased region" description="Pro residues" evidence="7">
    <location>
        <begin position="326"/>
        <end position="349"/>
    </location>
</feature>
<evidence type="ECO:0000256" key="5">
    <source>
        <dbReference type="ARBA" id="ARBA00023163"/>
    </source>
</evidence>
<protein>
    <recommendedName>
        <fullName evidence="8">GATA-type domain-containing protein</fullName>
    </recommendedName>
</protein>
<reference evidence="9 10" key="1">
    <citation type="submission" date="2018-06" db="EMBL/GenBank/DDBJ databases">
        <title>A transcriptomic atlas of mushroom development highlights an independent origin of complex multicellularity.</title>
        <authorList>
            <consortium name="DOE Joint Genome Institute"/>
            <person name="Krizsan K."/>
            <person name="Almasi E."/>
            <person name="Merenyi Z."/>
            <person name="Sahu N."/>
            <person name="Viragh M."/>
            <person name="Koszo T."/>
            <person name="Mondo S."/>
            <person name="Kiss B."/>
            <person name="Balint B."/>
            <person name="Kues U."/>
            <person name="Barry K."/>
            <person name="Hegedus J.C."/>
            <person name="Henrissat B."/>
            <person name="Johnson J."/>
            <person name="Lipzen A."/>
            <person name="Ohm R."/>
            <person name="Nagy I."/>
            <person name="Pangilinan J."/>
            <person name="Yan J."/>
            <person name="Xiong Y."/>
            <person name="Grigoriev I.V."/>
            <person name="Hibbett D.S."/>
            <person name="Nagy L.G."/>
        </authorList>
    </citation>
    <scope>NUCLEOTIDE SEQUENCE [LARGE SCALE GENOMIC DNA]</scope>
    <source>
        <strain evidence="9 10">SZMC22713</strain>
    </source>
</reference>
<dbReference type="PROSITE" id="PS00344">
    <property type="entry name" value="GATA_ZN_FINGER_1"/>
    <property type="match status" value="1"/>
</dbReference>
<feature type="compositionally biased region" description="Basic and acidic residues" evidence="7">
    <location>
        <begin position="621"/>
        <end position="634"/>
    </location>
</feature>
<feature type="region of interest" description="Disordered" evidence="7">
    <location>
        <begin position="621"/>
        <end position="731"/>
    </location>
</feature>
<feature type="compositionally biased region" description="Polar residues" evidence="7">
    <location>
        <begin position="146"/>
        <end position="163"/>
    </location>
</feature>
<feature type="compositionally biased region" description="Polar residues" evidence="7">
    <location>
        <begin position="37"/>
        <end position="46"/>
    </location>
</feature>
<feature type="compositionally biased region" description="Low complexity" evidence="7">
    <location>
        <begin position="220"/>
        <end position="239"/>
    </location>
</feature>
<keyword evidence="1" id="KW-0479">Metal-binding</keyword>
<dbReference type="EMBL" id="ML170185">
    <property type="protein sequence ID" value="TDL20825.1"/>
    <property type="molecule type" value="Genomic_DNA"/>
</dbReference>
<dbReference type="InterPro" id="IPR000679">
    <property type="entry name" value="Znf_GATA"/>
</dbReference>
<dbReference type="SUPFAM" id="SSF57716">
    <property type="entry name" value="Glucocorticoid receptor-like (DNA-binding domain)"/>
    <property type="match status" value="1"/>
</dbReference>
<evidence type="ECO:0000256" key="2">
    <source>
        <dbReference type="ARBA" id="ARBA00022771"/>
    </source>
</evidence>
<dbReference type="InterPro" id="IPR013088">
    <property type="entry name" value="Znf_NHR/GATA"/>
</dbReference>
<keyword evidence="2 6" id="KW-0863">Zinc-finger</keyword>
<sequence length="731" mass="79720">MTSLPVQVAYAPTSLSGPLPQQERLPSIRDLDFAYETGQSNSSRPRQQQQQQQGEPISNTAQAHSRGRPQTSVWQAQAQSQSSSMPPPPSPASDYHHHSAPQTVSSLSSAKQEMGGYMGPPAPTAAAGGHNQPRGAVMHHKRPRSESTNSASVSPSTGRSPHSSYPHGHQYAGHAPASFSSVPHPPLHPPPPPGSNSQQQVHPQTHPNAFAQHPGYQNYHPHYGQQAQQHPAPQARQHPMPAPQTTGGGNPAEHWQHQHQHQQHQHNQPQFQHPHPPQHPHQHPPHVSHHQSPHSQPLGPPPPPPAAQTQVQHAPHPHAHSHHAPSQPPHPQQPPHPHPQQHQPPPAPHQPSHATYQHQQSSPSATRSVPIVPATLEPSRSSVANTLPTSEAEKAARRQVCIPQIHEHCMTLYSFANRYANAQMPDQQQPSAQEIAEMAHRAQHVIRLIEELRRLSLPDEELTKNDPDAPPPQVEGRPPKRPWEDISQGDDAFGGAEQAPQNQSASYSAPGQKGQSMAEKDMAIIRSKRATNSGGLGPGAPKGKYRKRSRATPPGKCHSCNIRETPEWRRGPDGARTLCNACGLHYAKLVRKRDKGLGPDGQPAHIDLEMLRASTKLANEKENAAQAEADEKKQQQPQQQSQSQETTPQLMQQSLSPSEGAKAQLLHQTQQGPYTYNPVVNDGPNLSQDHGQTAPAAPQSWSSPSARAYASEHQSFMRTSHPPSHARSSTA</sequence>
<evidence type="ECO:0000256" key="4">
    <source>
        <dbReference type="ARBA" id="ARBA00023015"/>
    </source>
</evidence>
<feature type="compositionally biased region" description="Polar residues" evidence="7">
    <location>
        <begin position="712"/>
        <end position="731"/>
    </location>
</feature>
<dbReference type="PANTHER" id="PTHR47172">
    <property type="entry name" value="OS01G0976800 PROTEIN"/>
    <property type="match status" value="1"/>
</dbReference>
<organism evidence="9 10">
    <name type="scientific">Rickenella mellea</name>
    <dbReference type="NCBI Taxonomy" id="50990"/>
    <lineage>
        <taxon>Eukaryota</taxon>
        <taxon>Fungi</taxon>
        <taxon>Dikarya</taxon>
        <taxon>Basidiomycota</taxon>
        <taxon>Agaricomycotina</taxon>
        <taxon>Agaricomycetes</taxon>
        <taxon>Hymenochaetales</taxon>
        <taxon>Rickenellaceae</taxon>
        <taxon>Rickenella</taxon>
    </lineage>
</organism>
<gene>
    <name evidence="9" type="ORF">BD410DRAFT_829474</name>
</gene>
<feature type="compositionally biased region" description="Basic residues" evidence="7">
    <location>
        <begin position="276"/>
        <end position="292"/>
    </location>
</feature>
<dbReference type="PROSITE" id="PS50114">
    <property type="entry name" value="GATA_ZN_FINGER_2"/>
    <property type="match status" value="1"/>
</dbReference>
<evidence type="ECO:0000256" key="6">
    <source>
        <dbReference type="PROSITE-ProRule" id="PRU00094"/>
    </source>
</evidence>
<dbReference type="GO" id="GO:0006355">
    <property type="term" value="P:regulation of DNA-templated transcription"/>
    <property type="evidence" value="ECO:0007669"/>
    <property type="project" value="InterPro"/>
</dbReference>
<keyword evidence="5" id="KW-0804">Transcription</keyword>
<proteinExistence type="predicted"/>
<dbReference type="GO" id="GO:0008270">
    <property type="term" value="F:zinc ion binding"/>
    <property type="evidence" value="ECO:0007669"/>
    <property type="project" value="UniProtKB-KW"/>
</dbReference>
<feature type="compositionally biased region" description="Basic and acidic residues" evidence="7">
    <location>
        <begin position="458"/>
        <end position="467"/>
    </location>
</feature>
<evidence type="ECO:0000313" key="9">
    <source>
        <dbReference type="EMBL" id="TDL20825.1"/>
    </source>
</evidence>
<dbReference type="OrthoDB" id="2162994at2759"/>
<dbReference type="VEuPathDB" id="FungiDB:BD410DRAFT_829474"/>
<dbReference type="GO" id="GO:0043565">
    <property type="term" value="F:sequence-specific DNA binding"/>
    <property type="evidence" value="ECO:0007669"/>
    <property type="project" value="InterPro"/>
</dbReference>
<feature type="region of interest" description="Disordered" evidence="7">
    <location>
        <begin position="1"/>
        <end position="368"/>
    </location>
</feature>
<dbReference type="Gene3D" id="3.30.50.10">
    <property type="entry name" value="Erythroid Transcription Factor GATA-1, subunit A"/>
    <property type="match status" value="1"/>
</dbReference>
<dbReference type="Pfam" id="PF00320">
    <property type="entry name" value="GATA"/>
    <property type="match status" value="1"/>
</dbReference>
<dbReference type="PANTHER" id="PTHR47172:SF24">
    <property type="entry name" value="GATA ZINC FINGER DOMAIN-CONTAINING PROTEIN 14-RELATED"/>
    <property type="match status" value="1"/>
</dbReference>
<name>A0A4Y7Q0A0_9AGAM</name>
<dbReference type="AlphaFoldDB" id="A0A4Y7Q0A0"/>
<evidence type="ECO:0000256" key="7">
    <source>
        <dbReference type="SAM" id="MobiDB-lite"/>
    </source>
</evidence>
<feature type="domain" description="GATA-type" evidence="8">
    <location>
        <begin position="551"/>
        <end position="586"/>
    </location>
</feature>
<evidence type="ECO:0000256" key="1">
    <source>
        <dbReference type="ARBA" id="ARBA00022723"/>
    </source>
</evidence>
<feature type="compositionally biased region" description="Low complexity" evidence="7">
    <location>
        <begin position="635"/>
        <end position="649"/>
    </location>
</feature>
<feature type="compositionally biased region" description="Low complexity" evidence="7">
    <location>
        <begin position="75"/>
        <end position="84"/>
    </location>
</feature>
<feature type="compositionally biased region" description="Polar residues" evidence="7">
    <location>
        <begin position="499"/>
        <end position="515"/>
    </location>
</feature>
<dbReference type="SMART" id="SM00401">
    <property type="entry name" value="ZnF_GATA"/>
    <property type="match status" value="1"/>
</dbReference>
<keyword evidence="10" id="KW-1185">Reference proteome</keyword>